<organism evidence="2 3">
    <name type="scientific">Bugula neritina</name>
    <name type="common">Brown bryozoan</name>
    <name type="synonym">Sertularia neritina</name>
    <dbReference type="NCBI Taxonomy" id="10212"/>
    <lineage>
        <taxon>Eukaryota</taxon>
        <taxon>Metazoa</taxon>
        <taxon>Spiralia</taxon>
        <taxon>Lophotrochozoa</taxon>
        <taxon>Bryozoa</taxon>
        <taxon>Gymnolaemata</taxon>
        <taxon>Cheilostomatida</taxon>
        <taxon>Flustrina</taxon>
        <taxon>Buguloidea</taxon>
        <taxon>Bugulidae</taxon>
        <taxon>Bugula</taxon>
    </lineage>
</organism>
<keyword evidence="1" id="KW-1133">Transmembrane helix</keyword>
<dbReference type="AlphaFoldDB" id="A0A7J7J5A5"/>
<keyword evidence="3" id="KW-1185">Reference proteome</keyword>
<gene>
    <name evidence="2" type="ORF">EB796_020411</name>
</gene>
<dbReference type="Gene3D" id="2.60.40.10">
    <property type="entry name" value="Immunoglobulins"/>
    <property type="match status" value="1"/>
</dbReference>
<dbReference type="InterPro" id="IPR013783">
    <property type="entry name" value="Ig-like_fold"/>
</dbReference>
<proteinExistence type="predicted"/>
<keyword evidence="1" id="KW-0472">Membrane</keyword>
<name>A0A7J7J5A5_BUGNE</name>
<sequence length="381" mass="41030">MQDALLATIERRRNKDSPVTITTTFNNSITKIIDADFKLVTYRIQGVVTGNITYTLTNVDTSVDENVNGHKQRDFTGLSTVLVLAQVSQDLTPVRGVTAIALLERPDTSVVLTIALLDDGVGADTTRGDGIYSGVVLSSMMTGDGFYSCKTSVLGYGELPTQTSGGRRKRQTTDTGLVSRTSSGGLFEVTQFDAAIAQQDNFPPDKITDLQLSVAIYGTDYITMQWTAPGDNLSYGTAAGPLLLLPEQFLETSLNSTLQVAGSVVNLTILTDKLDRTFFSMSDDEELDTFFFRIRAFDDEGNVADWSNEISASFVDPALYEDAPVVVSSTELPPKSDKAQLIAIAVGVSACLIVLVVAIIIAGVVCHKKKSKVGTDPEINR</sequence>
<dbReference type="EMBL" id="VXIV02003076">
    <property type="protein sequence ID" value="KAF6021283.1"/>
    <property type="molecule type" value="Genomic_DNA"/>
</dbReference>
<feature type="transmembrane region" description="Helical" evidence="1">
    <location>
        <begin position="341"/>
        <end position="365"/>
    </location>
</feature>
<comment type="caution">
    <text evidence="2">The sequence shown here is derived from an EMBL/GenBank/DDBJ whole genome shotgun (WGS) entry which is preliminary data.</text>
</comment>
<dbReference type="OrthoDB" id="10021899at2759"/>
<keyword evidence="1" id="KW-0812">Transmembrane</keyword>
<dbReference type="Proteomes" id="UP000593567">
    <property type="component" value="Unassembled WGS sequence"/>
</dbReference>
<evidence type="ECO:0000256" key="1">
    <source>
        <dbReference type="SAM" id="Phobius"/>
    </source>
</evidence>
<evidence type="ECO:0000313" key="2">
    <source>
        <dbReference type="EMBL" id="KAF6021283.1"/>
    </source>
</evidence>
<protein>
    <submittedName>
        <fullName evidence="2">Uncharacterized protein</fullName>
    </submittedName>
</protein>
<evidence type="ECO:0000313" key="3">
    <source>
        <dbReference type="Proteomes" id="UP000593567"/>
    </source>
</evidence>
<reference evidence="2" key="1">
    <citation type="submission" date="2020-06" db="EMBL/GenBank/DDBJ databases">
        <title>Draft genome of Bugula neritina, a colonial animal packing powerful symbionts and potential medicines.</title>
        <authorList>
            <person name="Rayko M."/>
        </authorList>
    </citation>
    <scope>NUCLEOTIDE SEQUENCE [LARGE SCALE GENOMIC DNA]</scope>
    <source>
        <strain evidence="2">Kwan_BN1</strain>
    </source>
</reference>
<accession>A0A7J7J5A5</accession>